<gene>
    <name evidence="2" type="ORF">I8531_000977</name>
</gene>
<dbReference type="RefSeq" id="WP_047372792.1">
    <property type="nucleotide sequence ID" value="NZ_CABMNU010000005.1"/>
</dbReference>
<dbReference type="Proteomes" id="UP000867740">
    <property type="component" value="Unassembled WGS sequence"/>
</dbReference>
<comment type="caution">
    <text evidence="2">The sequence shown here is derived from an EMBL/GenBank/DDBJ whole genome shotgun (WGS) entry which is preliminary data.</text>
</comment>
<reference evidence="2" key="2">
    <citation type="submission" date="2020-10" db="EMBL/GenBank/DDBJ databases">
        <authorList>
            <consortium name="NCBI Pathogen Detection Project"/>
        </authorList>
    </citation>
    <scope>NUCLEOTIDE SEQUENCE</scope>
    <source>
        <strain evidence="2">CAVp300</strain>
    </source>
</reference>
<accession>A0A9P3T5N1</accession>
<reference evidence="2" key="1">
    <citation type="journal article" date="2018" name="Genome Biol.">
        <title>SKESA: strategic k-mer extension for scrupulous assemblies.</title>
        <authorList>
            <person name="Souvorov A."/>
            <person name="Agarwala R."/>
            <person name="Lipman D.J."/>
        </authorList>
    </citation>
    <scope>NUCLEOTIDE SEQUENCE</scope>
    <source>
        <strain evidence="2">CAVp300</strain>
    </source>
</reference>
<dbReference type="AlphaFoldDB" id="A0A9P3T5N1"/>
<feature type="transmembrane region" description="Helical" evidence="1">
    <location>
        <begin position="45"/>
        <end position="72"/>
    </location>
</feature>
<sequence length="142" mass="16624">MDANQVILSVLTKKDLFYLKNRYLQMRKNARAATRHQNERERLPFVILSLAEFCSSGNFLFLVVFVSAIANAVFRDEIIKGLIITGFIIIITFFGFLYVDARQTRFPAMLIFKMSLIRAKCLRYKIPVPKRLPDDWEINWSI</sequence>
<organism evidence="2 3">
    <name type="scientific">Kluyvera intermedia</name>
    <name type="common">Enterobacter intermedius</name>
    <dbReference type="NCBI Taxonomy" id="61648"/>
    <lineage>
        <taxon>Bacteria</taxon>
        <taxon>Pseudomonadati</taxon>
        <taxon>Pseudomonadota</taxon>
        <taxon>Gammaproteobacteria</taxon>
        <taxon>Enterobacterales</taxon>
        <taxon>Enterobacteriaceae</taxon>
        <taxon>Kluyvera</taxon>
    </lineage>
</organism>
<proteinExistence type="predicted"/>
<protein>
    <submittedName>
        <fullName evidence="2">Uncharacterized protein</fullName>
    </submittedName>
</protein>
<name>A0A9P3T5N1_KLUIN</name>
<keyword evidence="1" id="KW-1133">Transmembrane helix</keyword>
<evidence type="ECO:0000313" key="3">
    <source>
        <dbReference type="Proteomes" id="UP000867740"/>
    </source>
</evidence>
<feature type="transmembrane region" description="Helical" evidence="1">
    <location>
        <begin position="78"/>
        <end position="99"/>
    </location>
</feature>
<keyword evidence="1" id="KW-0472">Membrane</keyword>
<keyword evidence="1" id="KW-0812">Transmembrane</keyword>
<dbReference type="EMBL" id="DACSUM010000005">
    <property type="protein sequence ID" value="HAT3580716.1"/>
    <property type="molecule type" value="Genomic_DNA"/>
</dbReference>
<evidence type="ECO:0000256" key="1">
    <source>
        <dbReference type="SAM" id="Phobius"/>
    </source>
</evidence>
<evidence type="ECO:0000313" key="2">
    <source>
        <dbReference type="EMBL" id="HAT3580716.1"/>
    </source>
</evidence>